<keyword evidence="11 14" id="KW-0411">Iron-sulfur</keyword>
<feature type="binding site" evidence="15">
    <location>
        <position position="60"/>
    </location>
    <ligand>
        <name>S-adenosyl-L-methionine</name>
        <dbReference type="ChEBI" id="CHEBI:59789"/>
        <label>1</label>
    </ligand>
</feature>
<feature type="binding site" evidence="15">
    <location>
        <position position="336"/>
    </location>
    <ligand>
        <name>S-adenosyl-L-methionine</name>
        <dbReference type="ChEBI" id="CHEBI:59789"/>
        <label>1</label>
    </ligand>
</feature>
<evidence type="ECO:0000313" key="18">
    <source>
        <dbReference type="EMBL" id="MCP8898052.1"/>
    </source>
</evidence>
<feature type="binding site" evidence="16">
    <location>
        <position position="70"/>
    </location>
    <ligand>
        <name>[4Fe-4S] cluster</name>
        <dbReference type="ChEBI" id="CHEBI:49883"/>
        <note>4Fe-4S-S-AdoMet</note>
    </ligand>
</feature>
<evidence type="ECO:0000256" key="14">
    <source>
        <dbReference type="PIRNR" id="PIRNR000167"/>
    </source>
</evidence>
<keyword evidence="6 14" id="KW-0963">Cytoplasm</keyword>
<dbReference type="PIRSF" id="PIRSF000167">
    <property type="entry name" value="HemN"/>
    <property type="match status" value="1"/>
</dbReference>
<keyword evidence="12 14" id="KW-0627">Porphyrin biosynthesis</keyword>
<evidence type="ECO:0000256" key="15">
    <source>
        <dbReference type="PIRSR" id="PIRSR000167-1"/>
    </source>
</evidence>
<dbReference type="GO" id="GO:0051989">
    <property type="term" value="F:coproporphyrinogen dehydrogenase activity"/>
    <property type="evidence" value="ECO:0007669"/>
    <property type="project" value="UniProtKB-EC"/>
</dbReference>
<dbReference type="GO" id="GO:0006782">
    <property type="term" value="P:protoporphyrinogen IX biosynthetic process"/>
    <property type="evidence" value="ECO:0007669"/>
    <property type="project" value="TreeGrafter"/>
</dbReference>
<proteinExistence type="inferred from homology"/>
<dbReference type="RefSeq" id="WP_253966343.1">
    <property type="nucleotide sequence ID" value="NZ_JAMFTH010000001.1"/>
</dbReference>
<evidence type="ECO:0000256" key="6">
    <source>
        <dbReference type="ARBA" id="ARBA00022490"/>
    </source>
</evidence>
<feature type="binding site" evidence="15">
    <location>
        <position position="152"/>
    </location>
    <ligand>
        <name>S-adenosyl-L-methionine</name>
        <dbReference type="ChEBI" id="CHEBI:59789"/>
        <label>1</label>
    </ligand>
</feature>
<comment type="subcellular location">
    <subcellularLocation>
        <location evidence="1 14">Cytoplasm</location>
    </subcellularLocation>
</comment>
<dbReference type="InterPro" id="IPR010723">
    <property type="entry name" value="HemN_C"/>
</dbReference>
<gene>
    <name evidence="18" type="primary">hemN</name>
    <name evidence="18" type="ORF">M6D89_01920</name>
</gene>
<evidence type="ECO:0000256" key="2">
    <source>
        <dbReference type="ARBA" id="ARBA00004785"/>
    </source>
</evidence>
<evidence type="ECO:0000256" key="13">
    <source>
        <dbReference type="ARBA" id="ARBA00048321"/>
    </source>
</evidence>
<comment type="subunit">
    <text evidence="4">Monomer.</text>
</comment>
<name>A0A9X2I343_9GAMM</name>
<comment type="similarity">
    <text evidence="3 14">Belongs to the anaerobic coproporphyrinogen-III oxidase family.</text>
</comment>
<feature type="domain" description="Radical SAM core" evidence="17">
    <location>
        <begin position="51"/>
        <end position="290"/>
    </location>
</feature>
<dbReference type="CDD" id="cd01335">
    <property type="entry name" value="Radical_SAM"/>
    <property type="match status" value="1"/>
</dbReference>
<evidence type="ECO:0000256" key="8">
    <source>
        <dbReference type="ARBA" id="ARBA00022723"/>
    </source>
</evidence>
<dbReference type="SUPFAM" id="SSF102114">
    <property type="entry name" value="Radical SAM enzymes"/>
    <property type="match status" value="1"/>
</dbReference>
<dbReference type="SMART" id="SM00729">
    <property type="entry name" value="Elp3"/>
    <property type="match status" value="1"/>
</dbReference>
<evidence type="ECO:0000313" key="19">
    <source>
        <dbReference type="Proteomes" id="UP001139319"/>
    </source>
</evidence>
<comment type="cofactor">
    <cofactor evidence="14 16">
        <name>[4Fe-4S] cluster</name>
        <dbReference type="ChEBI" id="CHEBI:49883"/>
    </cofactor>
    <text evidence="14 16">Binds 1 [4Fe-4S] cluster. The cluster is coordinated with 3 cysteines and an exchangeable S-adenosyl-L-methionine.</text>
</comment>
<comment type="pathway">
    <text evidence="2 14">Porphyrin-containing compound metabolism; protoporphyrin-IX biosynthesis; protoporphyrinogen-IX from coproporphyrinogen-III (AdoMet route): step 1/1.</text>
</comment>
<dbReference type="Pfam" id="PF06969">
    <property type="entry name" value="HemN_C"/>
    <property type="match status" value="1"/>
</dbReference>
<protein>
    <recommendedName>
        <fullName evidence="14">Coproporphyrinogen-III oxidase</fullName>
        <ecNumber evidence="14">1.3.98.3</ecNumber>
    </recommendedName>
</protein>
<dbReference type="SFLD" id="SFLDS00029">
    <property type="entry name" value="Radical_SAM"/>
    <property type="match status" value="1"/>
</dbReference>
<feature type="binding site" evidence="16">
    <location>
        <position position="66"/>
    </location>
    <ligand>
        <name>[4Fe-4S] cluster</name>
        <dbReference type="ChEBI" id="CHEBI:49883"/>
        <note>4Fe-4S-S-AdoMet</note>
    </ligand>
</feature>
<evidence type="ECO:0000256" key="11">
    <source>
        <dbReference type="ARBA" id="ARBA00023014"/>
    </source>
</evidence>
<comment type="catalytic activity">
    <reaction evidence="13 14">
        <text>coproporphyrinogen III + 2 S-adenosyl-L-methionine = protoporphyrinogen IX + 2 5'-deoxyadenosine + 2 L-methionine + 2 CO2</text>
        <dbReference type="Rhea" id="RHEA:15425"/>
        <dbReference type="ChEBI" id="CHEBI:16526"/>
        <dbReference type="ChEBI" id="CHEBI:17319"/>
        <dbReference type="ChEBI" id="CHEBI:57307"/>
        <dbReference type="ChEBI" id="CHEBI:57309"/>
        <dbReference type="ChEBI" id="CHEBI:57844"/>
        <dbReference type="ChEBI" id="CHEBI:59789"/>
        <dbReference type="EC" id="1.3.98.3"/>
    </reaction>
</comment>
<feature type="binding site" evidence="15">
    <location>
        <position position="216"/>
    </location>
    <ligand>
        <name>S-adenosyl-L-methionine</name>
        <dbReference type="ChEBI" id="CHEBI:59789"/>
        <label>2</label>
    </ligand>
</feature>
<accession>A0A9X2I343</accession>
<keyword evidence="9 14" id="KW-0560">Oxidoreductase</keyword>
<evidence type="ECO:0000256" key="1">
    <source>
        <dbReference type="ARBA" id="ARBA00004496"/>
    </source>
</evidence>
<evidence type="ECO:0000256" key="10">
    <source>
        <dbReference type="ARBA" id="ARBA00023004"/>
    </source>
</evidence>
<dbReference type="Gene3D" id="3.20.20.70">
    <property type="entry name" value="Aldolase class I"/>
    <property type="match status" value="1"/>
</dbReference>
<dbReference type="AlphaFoldDB" id="A0A9X2I343"/>
<dbReference type="SFLD" id="SFLDG01065">
    <property type="entry name" value="anaerobic_coproporphyrinogen-I"/>
    <property type="match status" value="1"/>
</dbReference>
<feature type="binding site" evidence="15">
    <location>
        <position position="179"/>
    </location>
    <ligand>
        <name>S-adenosyl-L-methionine</name>
        <dbReference type="ChEBI" id="CHEBI:59789"/>
        <label>2</label>
    </ligand>
</feature>
<feature type="binding site" evidence="15">
    <location>
        <position position="250"/>
    </location>
    <ligand>
        <name>S-adenosyl-L-methionine</name>
        <dbReference type="ChEBI" id="CHEBI:59789"/>
        <label>2</label>
    </ligand>
</feature>
<dbReference type="Gene3D" id="1.10.10.920">
    <property type="match status" value="1"/>
</dbReference>
<dbReference type="EMBL" id="JAMFTH010000001">
    <property type="protein sequence ID" value="MCP8898052.1"/>
    <property type="molecule type" value="Genomic_DNA"/>
</dbReference>
<evidence type="ECO:0000256" key="5">
    <source>
        <dbReference type="ARBA" id="ARBA00022485"/>
    </source>
</evidence>
<evidence type="ECO:0000256" key="12">
    <source>
        <dbReference type="ARBA" id="ARBA00023244"/>
    </source>
</evidence>
<dbReference type="Proteomes" id="UP001139319">
    <property type="component" value="Unassembled WGS sequence"/>
</dbReference>
<dbReference type="PROSITE" id="PS51918">
    <property type="entry name" value="RADICAL_SAM"/>
    <property type="match status" value="1"/>
</dbReference>
<organism evidence="18 19">
    <name type="scientific">Gilvimarinus xylanilyticus</name>
    <dbReference type="NCBI Taxonomy" id="2944139"/>
    <lineage>
        <taxon>Bacteria</taxon>
        <taxon>Pseudomonadati</taxon>
        <taxon>Pseudomonadota</taxon>
        <taxon>Gammaproteobacteria</taxon>
        <taxon>Cellvibrionales</taxon>
        <taxon>Cellvibrionaceae</taxon>
        <taxon>Gilvimarinus</taxon>
    </lineage>
</organism>
<keyword evidence="5 14" id="KW-0004">4Fe-4S</keyword>
<reference evidence="18" key="2">
    <citation type="submission" date="2023-01" db="EMBL/GenBank/DDBJ databases">
        <title>Gilvimarinus xylanilyticus HB14 isolated from Caulerpa lentillifera aquaculture base in Hainan, China.</title>
        <authorList>
            <person name="Zhang Y.-J."/>
        </authorList>
    </citation>
    <scope>NUCLEOTIDE SEQUENCE</scope>
    <source>
        <strain evidence="18">HB14</strain>
    </source>
</reference>
<feature type="binding site" evidence="16">
    <location>
        <position position="73"/>
    </location>
    <ligand>
        <name>[4Fe-4S] cluster</name>
        <dbReference type="ChEBI" id="CHEBI:49883"/>
        <note>4Fe-4S-S-AdoMet</note>
    </ligand>
</feature>
<evidence type="ECO:0000256" key="9">
    <source>
        <dbReference type="ARBA" id="ARBA00023002"/>
    </source>
</evidence>
<dbReference type="GO" id="GO:0046872">
    <property type="term" value="F:metal ion binding"/>
    <property type="evidence" value="ECO:0007669"/>
    <property type="project" value="UniProtKB-KW"/>
</dbReference>
<dbReference type="InterPro" id="IPR006638">
    <property type="entry name" value="Elp3/MiaA/NifB-like_rSAM"/>
</dbReference>
<evidence type="ECO:0000256" key="3">
    <source>
        <dbReference type="ARBA" id="ARBA00005493"/>
    </source>
</evidence>
<dbReference type="PANTHER" id="PTHR13932">
    <property type="entry name" value="COPROPORPHYRINIGEN III OXIDASE"/>
    <property type="match status" value="1"/>
</dbReference>
<keyword evidence="7 14" id="KW-0949">S-adenosyl-L-methionine</keyword>
<dbReference type="NCBIfam" id="TIGR00538">
    <property type="entry name" value="hemN"/>
    <property type="match status" value="1"/>
</dbReference>
<feature type="binding site" evidence="15">
    <location>
        <position position="191"/>
    </location>
    <ligand>
        <name>S-adenosyl-L-methionine</name>
        <dbReference type="ChEBI" id="CHEBI:59789"/>
        <label>2</label>
    </ligand>
</feature>
<dbReference type="EC" id="1.3.98.3" evidence="14"/>
<dbReference type="GO" id="GO:0051539">
    <property type="term" value="F:4 iron, 4 sulfur cluster binding"/>
    <property type="evidence" value="ECO:0007669"/>
    <property type="project" value="UniProtKB-KW"/>
</dbReference>
<dbReference type="InterPro" id="IPR007197">
    <property type="entry name" value="rSAM"/>
</dbReference>
<dbReference type="InterPro" id="IPR004558">
    <property type="entry name" value="Coprogen_oxidase_HemN"/>
</dbReference>
<evidence type="ECO:0000256" key="4">
    <source>
        <dbReference type="ARBA" id="ARBA00011245"/>
    </source>
</evidence>
<feature type="binding site" evidence="15">
    <location>
        <begin position="118"/>
        <end position="119"/>
    </location>
    <ligand>
        <name>S-adenosyl-L-methionine</name>
        <dbReference type="ChEBI" id="CHEBI:59789"/>
        <label>2</label>
    </ligand>
</feature>
<evidence type="ECO:0000256" key="7">
    <source>
        <dbReference type="ARBA" id="ARBA00022691"/>
    </source>
</evidence>
<dbReference type="Pfam" id="PF04055">
    <property type="entry name" value="Radical_SAM"/>
    <property type="match status" value="1"/>
</dbReference>
<dbReference type="GO" id="GO:0005737">
    <property type="term" value="C:cytoplasm"/>
    <property type="evidence" value="ECO:0007669"/>
    <property type="project" value="UniProtKB-SubCell"/>
</dbReference>
<dbReference type="InterPro" id="IPR058240">
    <property type="entry name" value="rSAM_sf"/>
</dbReference>
<reference evidence="18" key="1">
    <citation type="submission" date="2022-05" db="EMBL/GenBank/DDBJ databases">
        <authorList>
            <person name="Sun H.-N."/>
        </authorList>
    </citation>
    <scope>NUCLEOTIDE SEQUENCE</scope>
    <source>
        <strain evidence="18">HB14</strain>
    </source>
</reference>
<keyword evidence="8 14" id="KW-0479">Metal-binding</keyword>
<evidence type="ECO:0000259" key="17">
    <source>
        <dbReference type="PROSITE" id="PS51918"/>
    </source>
</evidence>
<sequence>MTRDSISTAQLRDLVSRYDLSGPRYTSYPTAPHFAPDFAPAQWLNAQAQSRQSGRPLSLYFHLPFCQSLCYYCGCNKVVTHNRARVDQYLNSLEKELQIQAQLAGEQRRVTQIHWGGGTPTYLSHEHMRYLMALTREYFFVPRDGSAELAIEIHPGQTELETLKVLRQLGFNRLSMGVQDFAPEVQAAVNRYNTYEDVEALIAYARELRFGSLNMDLIYGLPRQTPASFAQTLKTVIALRPDRLSLFNYAHMPRQIKSQRLINESELPTAEQKLSIFNRAVQQLSDAGYRHIGMDHFALEGDSLVQAQRDGRLQRNFQGYSTGAECDLIGLGVSSISSVGNAYWQNHKSIKDYAVALATGQLPIERGITLSRDDEIRRWAINEILCHYRLNFAALEARFGLQVSHYFSAELEQLEMLQGDNLVQVGTEELAVTPLGKMVVRRIAMVFDRYLQGQALQYSKVI</sequence>
<keyword evidence="10 14" id="KW-0408">Iron</keyword>
<dbReference type="PANTHER" id="PTHR13932:SF6">
    <property type="entry name" value="OXYGEN-INDEPENDENT COPROPORPHYRINOGEN III OXIDASE"/>
    <property type="match status" value="1"/>
</dbReference>
<dbReference type="GO" id="GO:0004109">
    <property type="term" value="F:coproporphyrinogen oxidase activity"/>
    <property type="evidence" value="ECO:0007669"/>
    <property type="project" value="InterPro"/>
</dbReference>
<dbReference type="InterPro" id="IPR034505">
    <property type="entry name" value="Coproporphyrinogen-III_oxidase"/>
</dbReference>
<evidence type="ECO:0000256" key="16">
    <source>
        <dbReference type="PIRSR" id="PIRSR000167-2"/>
    </source>
</evidence>
<feature type="binding site" evidence="15">
    <location>
        <position position="117"/>
    </location>
    <ligand>
        <name>S-adenosyl-L-methionine</name>
        <dbReference type="ChEBI" id="CHEBI:59789"/>
        <label>1</label>
    </ligand>
</feature>
<comment type="caution">
    <text evidence="18">The sequence shown here is derived from an EMBL/GenBank/DDBJ whole genome shotgun (WGS) entry which is preliminary data.</text>
</comment>
<feature type="binding site" evidence="15">
    <location>
        <begin position="72"/>
        <end position="74"/>
    </location>
    <ligand>
        <name>S-adenosyl-L-methionine</name>
        <dbReference type="ChEBI" id="CHEBI:59789"/>
        <label>2</label>
    </ligand>
</feature>
<keyword evidence="19" id="KW-1185">Reference proteome</keyword>
<dbReference type="InterPro" id="IPR013785">
    <property type="entry name" value="Aldolase_TIM"/>
</dbReference>